<sequence length="80" mass="8724">MAENAVPPVKTEEKRSWADEEKEAAAPPSQAADEAQPSELKKIESLSISDGKDSGECLLDDPDDSEIKAVRLRIIVFDIV</sequence>
<evidence type="ECO:0000313" key="3">
    <source>
        <dbReference type="Proteomes" id="UP000287651"/>
    </source>
</evidence>
<reference evidence="2 3" key="1">
    <citation type="journal article" date="2014" name="Agronomy (Basel)">
        <title>A Draft Genome Sequence for Ensete ventricosum, the Drought-Tolerant Tree Against Hunger.</title>
        <authorList>
            <person name="Harrison J."/>
            <person name="Moore K.A."/>
            <person name="Paszkiewicz K."/>
            <person name="Jones T."/>
            <person name="Grant M."/>
            <person name="Ambacheew D."/>
            <person name="Muzemil S."/>
            <person name="Studholme D.J."/>
        </authorList>
    </citation>
    <scope>NUCLEOTIDE SEQUENCE [LARGE SCALE GENOMIC DNA]</scope>
</reference>
<feature type="compositionally biased region" description="Low complexity" evidence="1">
    <location>
        <begin position="25"/>
        <end position="38"/>
    </location>
</feature>
<feature type="compositionally biased region" description="Basic and acidic residues" evidence="1">
    <location>
        <begin position="10"/>
        <end position="19"/>
    </location>
</feature>
<organism evidence="2 3">
    <name type="scientific">Ensete ventricosum</name>
    <name type="common">Abyssinian banana</name>
    <name type="synonym">Musa ensete</name>
    <dbReference type="NCBI Taxonomy" id="4639"/>
    <lineage>
        <taxon>Eukaryota</taxon>
        <taxon>Viridiplantae</taxon>
        <taxon>Streptophyta</taxon>
        <taxon>Embryophyta</taxon>
        <taxon>Tracheophyta</taxon>
        <taxon>Spermatophyta</taxon>
        <taxon>Magnoliopsida</taxon>
        <taxon>Liliopsida</taxon>
        <taxon>Zingiberales</taxon>
        <taxon>Musaceae</taxon>
        <taxon>Ensete</taxon>
    </lineage>
</organism>
<accession>A0A427AJD0</accession>
<comment type="caution">
    <text evidence="2">The sequence shown here is derived from an EMBL/GenBank/DDBJ whole genome shotgun (WGS) entry which is preliminary data.</text>
</comment>
<proteinExistence type="predicted"/>
<feature type="region of interest" description="Disordered" evidence="1">
    <location>
        <begin position="1"/>
        <end position="39"/>
    </location>
</feature>
<dbReference type="Proteomes" id="UP000287651">
    <property type="component" value="Unassembled WGS sequence"/>
</dbReference>
<name>A0A427AJD0_ENSVE</name>
<dbReference type="AlphaFoldDB" id="A0A427AJD0"/>
<dbReference type="EMBL" id="AMZH03002215">
    <property type="protein sequence ID" value="RRT76358.1"/>
    <property type="molecule type" value="Genomic_DNA"/>
</dbReference>
<protein>
    <submittedName>
        <fullName evidence="2">Uncharacterized protein</fullName>
    </submittedName>
</protein>
<evidence type="ECO:0000256" key="1">
    <source>
        <dbReference type="SAM" id="MobiDB-lite"/>
    </source>
</evidence>
<evidence type="ECO:0000313" key="2">
    <source>
        <dbReference type="EMBL" id="RRT76358.1"/>
    </source>
</evidence>
<gene>
    <name evidence="2" type="ORF">B296_00030175</name>
</gene>